<feature type="region of interest" description="Disordered" evidence="1">
    <location>
        <begin position="446"/>
        <end position="475"/>
    </location>
</feature>
<dbReference type="InterPro" id="IPR041458">
    <property type="entry name" value="Rv3651-like_N"/>
</dbReference>
<gene>
    <name evidence="5" type="ORF">BN971_02349</name>
</gene>
<feature type="compositionally biased region" description="Basic residues" evidence="1">
    <location>
        <begin position="314"/>
        <end position="323"/>
    </location>
</feature>
<name>A0A0U0W8B0_MYCBE</name>
<dbReference type="Pfam" id="PF18007">
    <property type="entry name" value="Rv3651-like_N"/>
    <property type="match status" value="1"/>
</dbReference>
<dbReference type="InterPro" id="IPR041439">
    <property type="entry name" value="Rv3651-like_middle"/>
</dbReference>
<protein>
    <recommendedName>
        <fullName evidence="7">Rv3651-like N-terminal domain-containing protein</fullName>
    </recommendedName>
</protein>
<feature type="region of interest" description="Disordered" evidence="1">
    <location>
        <begin position="310"/>
        <end position="433"/>
    </location>
</feature>
<evidence type="ECO:0000256" key="1">
    <source>
        <dbReference type="SAM" id="MobiDB-lite"/>
    </source>
</evidence>
<evidence type="ECO:0008006" key="7">
    <source>
        <dbReference type="Google" id="ProtNLM"/>
    </source>
</evidence>
<feature type="domain" description="Rv3651-like middle" evidence="3">
    <location>
        <begin position="100"/>
        <end position="207"/>
    </location>
</feature>
<dbReference type="AlphaFoldDB" id="A0A0U0W8B0"/>
<feature type="compositionally biased region" description="Basic residues" evidence="1">
    <location>
        <begin position="333"/>
        <end position="346"/>
    </location>
</feature>
<feature type="compositionally biased region" description="Pro residues" evidence="1">
    <location>
        <begin position="357"/>
        <end position="388"/>
    </location>
</feature>
<proteinExistence type="predicted"/>
<dbReference type="Pfam" id="PF18621">
    <property type="entry name" value="Rv3651-like_middle"/>
    <property type="match status" value="1"/>
</dbReference>
<dbReference type="EMBL" id="CSTD01000002">
    <property type="protein sequence ID" value="CPR11071.1"/>
    <property type="molecule type" value="Genomic_DNA"/>
</dbReference>
<organism evidence="5 6">
    <name type="scientific">Mycobacterium bohemicum DSM 44277</name>
    <dbReference type="NCBI Taxonomy" id="1236609"/>
    <lineage>
        <taxon>Bacteria</taxon>
        <taxon>Bacillati</taxon>
        <taxon>Actinomycetota</taxon>
        <taxon>Actinomycetes</taxon>
        <taxon>Mycobacteriales</taxon>
        <taxon>Mycobacteriaceae</taxon>
        <taxon>Mycobacterium</taxon>
    </lineage>
</organism>
<accession>A0A0U0W8B0</accession>
<dbReference type="InterPro" id="IPR048578">
    <property type="entry name" value="Rv3651-like_C"/>
</dbReference>
<evidence type="ECO:0000259" key="3">
    <source>
        <dbReference type="Pfam" id="PF18621"/>
    </source>
</evidence>
<evidence type="ECO:0000313" key="5">
    <source>
        <dbReference type="EMBL" id="CPR11071.1"/>
    </source>
</evidence>
<sequence length="495" mass="53805">MAHDWLLVETLGGDPAVVAQGQQLKNLVPITTFMRRSPYLAAVRTAIAESVQTGQSLTSITPKRDRVIRTEPVVMSDGRIHGVHVWTGPADAEPPERPTPGPLKWDLTLGVATDTRESLNNTGKNPEVEVTFGRAFAEDLPSRELNPNETKVLAMAVKAKPDQTLCSTWDLTDWQGHPIRIGFVARTGLEPGPDGGDHLVARAINWRCELKGPPVSTDDLAQRILSGLAQAGVHRALVDLNNWHLLKWLDEPCNFYDWRSSGTDRPWVHPDDEHLTDAMTTEFTQGATSRVLRLRGHGVDWVPVHVTVRSAAPRPRRARRPPPRTRSCGSPKTGRRHAPRGHRPRRPPGPARRAARHPPPPPTRRPVGPARPPPLCPCSAPPAHPAGPRPWHSSPKAGSVDGEATVHNGAVSKMWERGPGAHSALSGNIGRPSTYRLTGNCLGKLYPRKGTTPARGGGGEGRRVSAPGGRADTPSAQGRVMLTIHMTVRSCARVF</sequence>
<evidence type="ECO:0000259" key="2">
    <source>
        <dbReference type="Pfam" id="PF18007"/>
    </source>
</evidence>
<feature type="domain" description="Rv3651-like C-terminal" evidence="4">
    <location>
        <begin position="218"/>
        <end position="309"/>
    </location>
</feature>
<evidence type="ECO:0000259" key="4">
    <source>
        <dbReference type="Pfam" id="PF21043"/>
    </source>
</evidence>
<dbReference type="Pfam" id="PF21043">
    <property type="entry name" value="Rv3651-like_C"/>
    <property type="match status" value="1"/>
</dbReference>
<evidence type="ECO:0000313" key="6">
    <source>
        <dbReference type="Proteomes" id="UP000198875"/>
    </source>
</evidence>
<reference evidence="5 6" key="1">
    <citation type="submission" date="2015-03" db="EMBL/GenBank/DDBJ databases">
        <authorList>
            <person name="Murphy D."/>
        </authorList>
    </citation>
    <scope>NUCLEOTIDE SEQUENCE [LARGE SCALE GENOMIC DNA]</scope>
    <source>
        <strain evidence="5 6">DSM 44277</strain>
    </source>
</reference>
<feature type="domain" description="Rv3651-like N-terminal" evidence="2">
    <location>
        <begin position="4"/>
        <end position="96"/>
    </location>
</feature>
<dbReference type="Proteomes" id="UP000198875">
    <property type="component" value="Unassembled WGS sequence"/>
</dbReference>